<dbReference type="Gene3D" id="3.40.367.20">
    <property type="match status" value="1"/>
</dbReference>
<evidence type="ECO:0000256" key="3">
    <source>
        <dbReference type="ARBA" id="ARBA00022777"/>
    </source>
</evidence>
<evidence type="ECO:0000313" key="13">
    <source>
        <dbReference type="EMBL" id="AKJ29713.1"/>
    </source>
</evidence>
<dbReference type="Proteomes" id="UP000035352">
    <property type="component" value="Chromosome"/>
</dbReference>
<evidence type="ECO:0000256" key="10">
    <source>
        <dbReference type="HAMAP-Rule" id="MF_00524"/>
    </source>
</evidence>
<evidence type="ECO:0000259" key="12">
    <source>
        <dbReference type="PROSITE" id="PS51464"/>
    </source>
</evidence>
<dbReference type="InterPro" id="IPR050201">
    <property type="entry name" value="Bacterial_glucokinase"/>
</dbReference>
<dbReference type="InterPro" id="IPR046348">
    <property type="entry name" value="SIS_dom_sf"/>
</dbReference>
<sequence>MPALHLSTSLSVPAPAPGVLPSVVLERDVATHPIPYPEPRLLADIGATYARFCLEQVSGRFDYVTVLPCADYPGFIAVMQAYLESLPGLKPRHAAVAIANPIEGDWVRMTNRDWAFSIEEAQRALGLATLLVVNNFTALAMSLPKVGAEGREQVGNGEPQTNGVIGLLGPGTGLGVSGLVPTGDRWTTLATEGGHVSFSPADERELKVLTYAWKKMSHVSAERLVSGPGLEIIYQALTEAEPDVARDLSTADIVQRAIQKLCPWCAQAVDCFCNMLGTVASNLALTLGATGGIYIGGGIVPRLGSAFLASGFRQRFEAKGRFSGYVSRIPTYVLTAENSVFHGVSSLLAEHVPAHEGGNPLMERVRVARNSLSPAEKRVADVVLENPRTVLNDAIAVIAQMAEVSQPTVIRFCRSLGFQGLADFKLKLASGLTGNIPVQRTQVRRQDATPDLCAKVLDNTISAIVQFRESLNVDAVDRAITILRDAKRVEFYAMGNSAVVAVDAQHKLFRFRIPSVAHTDASMQTLAAELLGPQDVAVFISSSGQPPELVRAAGMAHERGAAVICITSSKSPLARKATVCVPVDHGEEGSTFISMISRILHLLVVDMVSVGVAMRRETGGNVPRLGSPGEGGSAGAPGVLISHVV</sequence>
<dbReference type="InterPro" id="IPR009057">
    <property type="entry name" value="Homeodomain-like_sf"/>
</dbReference>
<dbReference type="InterPro" id="IPR035472">
    <property type="entry name" value="RpiR-like_SIS"/>
</dbReference>
<name>A0A0G3BNZ7_9BURK</name>
<dbReference type="PATRIC" id="fig|413882.6.peg.3154"/>
<dbReference type="InterPro" id="IPR000281">
    <property type="entry name" value="HTH_RpiR"/>
</dbReference>
<keyword evidence="4" id="KW-0805">Transcription regulation</keyword>
<dbReference type="PROSITE" id="PS51071">
    <property type="entry name" value="HTH_RPIR"/>
    <property type="match status" value="1"/>
</dbReference>
<keyword evidence="6 10" id="KW-0324">Glycolysis</keyword>
<dbReference type="Pfam" id="PF01380">
    <property type="entry name" value="SIS"/>
    <property type="match status" value="1"/>
</dbReference>
<dbReference type="SUPFAM" id="SSF53067">
    <property type="entry name" value="Actin-like ATPase domain"/>
    <property type="match status" value="1"/>
</dbReference>
<proteinExistence type="inferred from homology"/>
<dbReference type="HAMAP" id="MF_00524">
    <property type="entry name" value="Glucokinase"/>
    <property type="match status" value="1"/>
</dbReference>
<accession>A0A0G3BNZ7</accession>
<keyword evidence="10" id="KW-0547">Nucleotide-binding</keyword>
<keyword evidence="8" id="KW-0511">Multifunctional enzyme</keyword>
<dbReference type="EC" id="2.7.1.2" evidence="10"/>
<dbReference type="AlphaFoldDB" id="A0A0G3BNZ7"/>
<dbReference type="OrthoDB" id="257751at2"/>
<dbReference type="GO" id="GO:0003677">
    <property type="term" value="F:DNA binding"/>
    <property type="evidence" value="ECO:0007669"/>
    <property type="project" value="UniProtKB-KW"/>
</dbReference>
<dbReference type="InterPro" id="IPR001347">
    <property type="entry name" value="SIS_dom"/>
</dbReference>
<keyword evidence="14" id="KW-1185">Reference proteome</keyword>
<comment type="similarity">
    <text evidence="1">In the N-terminal section; belongs to the bacterial glucokinase family.</text>
</comment>
<keyword evidence="7" id="KW-0804">Transcription</keyword>
<dbReference type="InterPro" id="IPR043129">
    <property type="entry name" value="ATPase_NBD"/>
</dbReference>
<keyword evidence="3 10" id="KW-0418">Kinase</keyword>
<reference evidence="13 14" key="1">
    <citation type="submission" date="2015-05" db="EMBL/GenBank/DDBJ databases">
        <authorList>
            <person name="Tang B."/>
            <person name="Yu Y."/>
        </authorList>
    </citation>
    <scope>NUCLEOTIDE SEQUENCE [LARGE SCALE GENOMIC DNA]</scope>
    <source>
        <strain evidence="13 14">DSM 7029</strain>
    </source>
</reference>
<dbReference type="CDD" id="cd05013">
    <property type="entry name" value="SIS_RpiR"/>
    <property type="match status" value="1"/>
</dbReference>
<feature type="domain" description="SIS" evidence="12">
    <location>
        <begin position="479"/>
        <end position="618"/>
    </location>
</feature>
<keyword evidence="10" id="KW-0963">Cytoplasm</keyword>
<dbReference type="Pfam" id="PF01418">
    <property type="entry name" value="HTH_6"/>
    <property type="match status" value="1"/>
</dbReference>
<dbReference type="PANTHER" id="PTHR47690:SF1">
    <property type="entry name" value="GLUCOKINASE"/>
    <property type="match status" value="1"/>
</dbReference>
<dbReference type="GO" id="GO:0005829">
    <property type="term" value="C:cytosol"/>
    <property type="evidence" value="ECO:0007669"/>
    <property type="project" value="TreeGrafter"/>
</dbReference>
<keyword evidence="2 10" id="KW-0808">Transferase</keyword>
<dbReference type="RefSeq" id="WP_053013596.1">
    <property type="nucleotide sequence ID" value="NZ_CP011371.1"/>
</dbReference>
<dbReference type="GO" id="GO:0003700">
    <property type="term" value="F:DNA-binding transcription factor activity"/>
    <property type="evidence" value="ECO:0007669"/>
    <property type="project" value="InterPro"/>
</dbReference>
<evidence type="ECO:0000256" key="1">
    <source>
        <dbReference type="ARBA" id="ARBA00007693"/>
    </source>
</evidence>
<evidence type="ECO:0000256" key="6">
    <source>
        <dbReference type="ARBA" id="ARBA00023152"/>
    </source>
</evidence>
<comment type="catalytic activity">
    <reaction evidence="9 10">
        <text>D-glucose + ATP = D-glucose 6-phosphate + ADP + H(+)</text>
        <dbReference type="Rhea" id="RHEA:17825"/>
        <dbReference type="ChEBI" id="CHEBI:4167"/>
        <dbReference type="ChEBI" id="CHEBI:15378"/>
        <dbReference type="ChEBI" id="CHEBI:30616"/>
        <dbReference type="ChEBI" id="CHEBI:61548"/>
        <dbReference type="ChEBI" id="CHEBI:456216"/>
        <dbReference type="EC" id="2.7.1.2"/>
    </reaction>
</comment>
<evidence type="ECO:0000259" key="11">
    <source>
        <dbReference type="PROSITE" id="PS51071"/>
    </source>
</evidence>
<dbReference type="PANTHER" id="PTHR47690">
    <property type="entry name" value="GLUCOKINASE"/>
    <property type="match status" value="1"/>
</dbReference>
<dbReference type="NCBIfam" id="TIGR00749">
    <property type="entry name" value="glk"/>
    <property type="match status" value="1"/>
</dbReference>
<keyword evidence="10" id="KW-0067">ATP-binding</keyword>
<dbReference type="Gene3D" id="1.10.10.10">
    <property type="entry name" value="Winged helix-like DNA-binding domain superfamily/Winged helix DNA-binding domain"/>
    <property type="match status" value="1"/>
</dbReference>
<dbReference type="STRING" id="413882.AAW51_3022"/>
<dbReference type="InterPro" id="IPR036388">
    <property type="entry name" value="WH-like_DNA-bd_sf"/>
</dbReference>
<evidence type="ECO:0000313" key="14">
    <source>
        <dbReference type="Proteomes" id="UP000035352"/>
    </source>
</evidence>
<organism evidence="13 14">
    <name type="scientific">Caldimonas brevitalea</name>
    <dbReference type="NCBI Taxonomy" id="413882"/>
    <lineage>
        <taxon>Bacteria</taxon>
        <taxon>Pseudomonadati</taxon>
        <taxon>Pseudomonadota</taxon>
        <taxon>Betaproteobacteria</taxon>
        <taxon>Burkholderiales</taxon>
        <taxon>Sphaerotilaceae</taxon>
        <taxon>Caldimonas</taxon>
    </lineage>
</organism>
<evidence type="ECO:0000256" key="9">
    <source>
        <dbReference type="ARBA" id="ARBA00049060"/>
    </source>
</evidence>
<evidence type="ECO:0000256" key="2">
    <source>
        <dbReference type="ARBA" id="ARBA00022679"/>
    </source>
</evidence>
<dbReference type="Pfam" id="PF02685">
    <property type="entry name" value="Glucokinase"/>
    <property type="match status" value="1"/>
</dbReference>
<comment type="similarity">
    <text evidence="10">Belongs to the bacterial glucokinase family.</text>
</comment>
<dbReference type="GO" id="GO:0004340">
    <property type="term" value="F:glucokinase activity"/>
    <property type="evidence" value="ECO:0007669"/>
    <property type="project" value="UniProtKB-UniRule"/>
</dbReference>
<dbReference type="GO" id="GO:0005524">
    <property type="term" value="F:ATP binding"/>
    <property type="evidence" value="ECO:0007669"/>
    <property type="project" value="UniProtKB-UniRule"/>
</dbReference>
<dbReference type="EMBL" id="CP011371">
    <property type="protein sequence ID" value="AKJ29713.1"/>
    <property type="molecule type" value="Genomic_DNA"/>
</dbReference>
<evidence type="ECO:0000256" key="5">
    <source>
        <dbReference type="ARBA" id="ARBA00023125"/>
    </source>
</evidence>
<comment type="caution">
    <text evidence="10">Lacks conserved residue(s) required for the propagation of feature annotation.</text>
</comment>
<evidence type="ECO:0000256" key="7">
    <source>
        <dbReference type="ARBA" id="ARBA00023163"/>
    </source>
</evidence>
<evidence type="ECO:0000256" key="8">
    <source>
        <dbReference type="ARBA" id="ARBA00023268"/>
    </source>
</evidence>
<feature type="domain" description="HTH rpiR-type" evidence="11">
    <location>
        <begin position="359"/>
        <end position="435"/>
    </location>
</feature>
<dbReference type="SUPFAM" id="SSF46689">
    <property type="entry name" value="Homeodomain-like"/>
    <property type="match status" value="1"/>
</dbReference>
<dbReference type="InterPro" id="IPR003836">
    <property type="entry name" value="Glucokinase"/>
</dbReference>
<dbReference type="KEGG" id="pbh:AAW51_3022"/>
<dbReference type="NCBIfam" id="NF001416">
    <property type="entry name" value="PRK00292.1-3"/>
    <property type="match status" value="1"/>
</dbReference>
<dbReference type="Gene3D" id="3.40.50.10490">
    <property type="entry name" value="Glucose-6-phosphate isomerase like protein, domain 1"/>
    <property type="match status" value="1"/>
</dbReference>
<dbReference type="SUPFAM" id="SSF53697">
    <property type="entry name" value="SIS domain"/>
    <property type="match status" value="1"/>
</dbReference>
<dbReference type="PROSITE" id="PS51464">
    <property type="entry name" value="SIS"/>
    <property type="match status" value="1"/>
</dbReference>
<evidence type="ECO:0000256" key="4">
    <source>
        <dbReference type="ARBA" id="ARBA00023015"/>
    </source>
</evidence>
<dbReference type="Gene3D" id="3.30.420.40">
    <property type="match status" value="1"/>
</dbReference>
<gene>
    <name evidence="10 13" type="primary">glk</name>
    <name evidence="13" type="ORF">AAW51_3022</name>
</gene>
<keyword evidence="5" id="KW-0238">DNA-binding</keyword>
<dbReference type="GO" id="GO:0006096">
    <property type="term" value="P:glycolytic process"/>
    <property type="evidence" value="ECO:0007669"/>
    <property type="project" value="UniProtKB-UniRule"/>
</dbReference>
<comment type="subcellular location">
    <subcellularLocation>
        <location evidence="10">Cytoplasm</location>
    </subcellularLocation>
</comment>
<dbReference type="GO" id="GO:0005536">
    <property type="term" value="F:D-glucose binding"/>
    <property type="evidence" value="ECO:0007669"/>
    <property type="project" value="InterPro"/>
</dbReference>
<dbReference type="CDD" id="cd24008">
    <property type="entry name" value="ASKHA_NBD_GLK"/>
    <property type="match status" value="1"/>
</dbReference>
<protein>
    <recommendedName>
        <fullName evidence="10">Glucokinase</fullName>
        <ecNumber evidence="10">2.7.1.2</ecNumber>
    </recommendedName>
    <alternativeName>
        <fullName evidence="10">Glucose kinase</fullName>
    </alternativeName>
</protein>